<dbReference type="Proteomes" id="UP000678393">
    <property type="component" value="Unassembled WGS sequence"/>
</dbReference>
<protein>
    <submittedName>
        <fullName evidence="2">Uncharacterized protein</fullName>
    </submittedName>
</protein>
<proteinExistence type="predicted"/>
<reference evidence="2" key="1">
    <citation type="submission" date="2021-04" db="EMBL/GenBank/DDBJ databases">
        <authorList>
            <consortium name="Molecular Ecology Group"/>
        </authorList>
    </citation>
    <scope>NUCLEOTIDE SEQUENCE</scope>
</reference>
<comment type="caution">
    <text evidence="2">The sequence shown here is derived from an EMBL/GenBank/DDBJ whole genome shotgun (WGS) entry which is preliminary data.</text>
</comment>
<organism evidence="2 3">
    <name type="scientific">Candidula unifasciata</name>
    <dbReference type="NCBI Taxonomy" id="100452"/>
    <lineage>
        <taxon>Eukaryota</taxon>
        <taxon>Metazoa</taxon>
        <taxon>Spiralia</taxon>
        <taxon>Lophotrochozoa</taxon>
        <taxon>Mollusca</taxon>
        <taxon>Gastropoda</taxon>
        <taxon>Heterobranchia</taxon>
        <taxon>Euthyneura</taxon>
        <taxon>Panpulmonata</taxon>
        <taxon>Eupulmonata</taxon>
        <taxon>Stylommatophora</taxon>
        <taxon>Helicina</taxon>
        <taxon>Helicoidea</taxon>
        <taxon>Geomitridae</taxon>
        <taxon>Candidula</taxon>
    </lineage>
</organism>
<keyword evidence="1" id="KW-0812">Transmembrane</keyword>
<dbReference type="EMBL" id="CAJHNH020002212">
    <property type="protein sequence ID" value="CAG5125952.1"/>
    <property type="molecule type" value="Genomic_DNA"/>
</dbReference>
<sequence length="63" mass="7620">GFSKEVLFNQFFLKIMVTFWQLFYYLLLYCIEHNFLMPRCCHPLVRWSCTCCLQNALMAPFTV</sequence>
<feature type="transmembrane region" description="Helical" evidence="1">
    <location>
        <begin position="12"/>
        <end position="31"/>
    </location>
</feature>
<dbReference type="AlphaFoldDB" id="A0A8S3ZFP0"/>
<name>A0A8S3ZFP0_9EUPU</name>
<keyword evidence="1" id="KW-0472">Membrane</keyword>
<evidence type="ECO:0000256" key="1">
    <source>
        <dbReference type="SAM" id="Phobius"/>
    </source>
</evidence>
<feature type="non-terminal residue" evidence="2">
    <location>
        <position position="1"/>
    </location>
</feature>
<keyword evidence="3" id="KW-1185">Reference proteome</keyword>
<gene>
    <name evidence="2" type="ORF">CUNI_LOCUS11510</name>
</gene>
<evidence type="ECO:0000313" key="3">
    <source>
        <dbReference type="Proteomes" id="UP000678393"/>
    </source>
</evidence>
<keyword evidence="1" id="KW-1133">Transmembrane helix</keyword>
<accession>A0A8S3ZFP0</accession>
<evidence type="ECO:0000313" key="2">
    <source>
        <dbReference type="EMBL" id="CAG5125952.1"/>
    </source>
</evidence>